<dbReference type="AlphaFoldDB" id="A0A2P6PBE5"/>
<evidence type="ECO:0000313" key="2">
    <source>
        <dbReference type="Proteomes" id="UP000238479"/>
    </source>
</evidence>
<sequence length="52" mass="5586">MPRSSRALLGLGEHRPRAWPLCTYLSSEWSAITASSLGSPKTNQAIAVSSRS</sequence>
<dbReference type="Gramene" id="PRQ19253">
    <property type="protein sequence ID" value="PRQ19253"/>
    <property type="gene ID" value="RchiOBHm_Chr7g0215181"/>
</dbReference>
<reference evidence="1 2" key="1">
    <citation type="journal article" date="2018" name="Nat. Genet.">
        <title>The Rosa genome provides new insights in the design of modern roses.</title>
        <authorList>
            <person name="Bendahmane M."/>
        </authorList>
    </citation>
    <scope>NUCLEOTIDE SEQUENCE [LARGE SCALE GENOMIC DNA]</scope>
    <source>
        <strain evidence="2">cv. Old Blush</strain>
    </source>
</reference>
<dbReference type="EMBL" id="PDCK01000045">
    <property type="protein sequence ID" value="PRQ19253.1"/>
    <property type="molecule type" value="Genomic_DNA"/>
</dbReference>
<accession>A0A2P6PBE5</accession>
<dbReference type="Proteomes" id="UP000238479">
    <property type="component" value="Chromosome 7"/>
</dbReference>
<evidence type="ECO:0000313" key="1">
    <source>
        <dbReference type="EMBL" id="PRQ19253.1"/>
    </source>
</evidence>
<organism evidence="1 2">
    <name type="scientific">Rosa chinensis</name>
    <name type="common">China rose</name>
    <dbReference type="NCBI Taxonomy" id="74649"/>
    <lineage>
        <taxon>Eukaryota</taxon>
        <taxon>Viridiplantae</taxon>
        <taxon>Streptophyta</taxon>
        <taxon>Embryophyta</taxon>
        <taxon>Tracheophyta</taxon>
        <taxon>Spermatophyta</taxon>
        <taxon>Magnoliopsida</taxon>
        <taxon>eudicotyledons</taxon>
        <taxon>Gunneridae</taxon>
        <taxon>Pentapetalae</taxon>
        <taxon>rosids</taxon>
        <taxon>fabids</taxon>
        <taxon>Rosales</taxon>
        <taxon>Rosaceae</taxon>
        <taxon>Rosoideae</taxon>
        <taxon>Rosoideae incertae sedis</taxon>
        <taxon>Rosa</taxon>
    </lineage>
</organism>
<comment type="caution">
    <text evidence="1">The sequence shown here is derived from an EMBL/GenBank/DDBJ whole genome shotgun (WGS) entry which is preliminary data.</text>
</comment>
<name>A0A2P6PBE5_ROSCH</name>
<proteinExistence type="predicted"/>
<gene>
    <name evidence="1" type="ORF">RchiOBHm_Chr7g0215181</name>
</gene>
<keyword evidence="2" id="KW-1185">Reference proteome</keyword>
<protein>
    <submittedName>
        <fullName evidence="1">Uncharacterized protein</fullName>
    </submittedName>
</protein>